<comment type="caution">
    <text evidence="3">The sequence shown here is derived from an EMBL/GenBank/DDBJ whole genome shotgun (WGS) entry which is preliminary data.</text>
</comment>
<name>A0ABT1P8M9_9ACTN</name>
<dbReference type="Gene3D" id="3.90.470.20">
    <property type="entry name" value="4'-phosphopantetheinyl transferase domain"/>
    <property type="match status" value="1"/>
</dbReference>
<sequence>MTATVLAVWTRQPLATHSLTGRERDRLAELPQRARREWLVSRHALRVLLGVLGLPRDTTGYAFPHRRLSLTHIEGAAVAAGAVRPVPRLAGIGVDLEADRPVQVDTARFFLDEHERSWLASLPERARPTEQLRLWTVKEALFKADPDNRHTVLLDYSTLDASARRGRARARQHGEPLFGYASARLRGAHLSIAAAFHGETRTAQPIAPERQTPVPTAVTFDEVADRISTTLSIPVEKLTPQTTLRELAADSFLLVEMAVDLQEEFDTIFTQDELREITTLGELAGLVGAKV</sequence>
<keyword evidence="4" id="KW-1185">Reference proteome</keyword>
<evidence type="ECO:0000256" key="1">
    <source>
        <dbReference type="ARBA" id="ARBA00022679"/>
    </source>
</evidence>
<dbReference type="InterPro" id="IPR037143">
    <property type="entry name" value="4-PPantetheinyl_Trfase_dom_sf"/>
</dbReference>
<evidence type="ECO:0000313" key="3">
    <source>
        <dbReference type="EMBL" id="MCQ4040710.1"/>
    </source>
</evidence>
<keyword evidence="1" id="KW-0808">Transferase</keyword>
<evidence type="ECO:0000259" key="2">
    <source>
        <dbReference type="PROSITE" id="PS50075"/>
    </source>
</evidence>
<feature type="domain" description="Carrier" evidence="2">
    <location>
        <begin position="214"/>
        <end position="291"/>
    </location>
</feature>
<proteinExistence type="predicted"/>
<evidence type="ECO:0000313" key="4">
    <source>
        <dbReference type="Proteomes" id="UP001206206"/>
    </source>
</evidence>
<dbReference type="InterPro" id="IPR009081">
    <property type="entry name" value="PP-bd_ACP"/>
</dbReference>
<protein>
    <submittedName>
        <fullName evidence="3">Phosphopantetheine-binding protein</fullName>
    </submittedName>
</protein>
<dbReference type="RefSeq" id="WP_255924655.1">
    <property type="nucleotide sequence ID" value="NZ_JANFNH010000001.1"/>
</dbReference>
<dbReference type="EMBL" id="JANFNH010000001">
    <property type="protein sequence ID" value="MCQ4040710.1"/>
    <property type="molecule type" value="Genomic_DNA"/>
</dbReference>
<dbReference type="PROSITE" id="PS50075">
    <property type="entry name" value="CARRIER"/>
    <property type="match status" value="1"/>
</dbReference>
<gene>
    <name evidence="3" type="ORF">NON19_01400</name>
</gene>
<dbReference type="SUPFAM" id="SSF47336">
    <property type="entry name" value="ACP-like"/>
    <property type="match status" value="1"/>
</dbReference>
<accession>A0ABT1P8M9</accession>
<dbReference type="InterPro" id="IPR008278">
    <property type="entry name" value="4-PPantetheinyl_Trfase_dom"/>
</dbReference>
<dbReference type="Pfam" id="PF01648">
    <property type="entry name" value="ACPS"/>
    <property type="match status" value="1"/>
</dbReference>
<dbReference type="Proteomes" id="UP001206206">
    <property type="component" value="Unassembled WGS sequence"/>
</dbReference>
<dbReference type="SUPFAM" id="SSF56214">
    <property type="entry name" value="4'-phosphopantetheinyl transferase"/>
    <property type="match status" value="1"/>
</dbReference>
<dbReference type="Gene3D" id="1.10.1200.10">
    <property type="entry name" value="ACP-like"/>
    <property type="match status" value="1"/>
</dbReference>
<organism evidence="3 4">
    <name type="scientific">Streptantibioticus rubrisoli</name>
    <dbReference type="NCBI Taxonomy" id="1387313"/>
    <lineage>
        <taxon>Bacteria</taxon>
        <taxon>Bacillati</taxon>
        <taxon>Actinomycetota</taxon>
        <taxon>Actinomycetes</taxon>
        <taxon>Kitasatosporales</taxon>
        <taxon>Streptomycetaceae</taxon>
        <taxon>Streptantibioticus</taxon>
    </lineage>
</organism>
<dbReference type="InterPro" id="IPR036736">
    <property type="entry name" value="ACP-like_sf"/>
</dbReference>
<dbReference type="Pfam" id="PF00550">
    <property type="entry name" value="PP-binding"/>
    <property type="match status" value="1"/>
</dbReference>
<reference evidence="3 4" key="1">
    <citation type="submission" date="2022-06" db="EMBL/GenBank/DDBJ databases">
        <title>Draft genome sequence of type strain Streptomyces rubrisoli DSM 42083.</title>
        <authorList>
            <person name="Duangmal K."/>
            <person name="Klaysubun C."/>
        </authorList>
    </citation>
    <scope>NUCLEOTIDE SEQUENCE [LARGE SCALE GENOMIC DNA]</scope>
    <source>
        <strain evidence="3 4">DSM 42083</strain>
    </source>
</reference>